<dbReference type="CDD" id="cd00609">
    <property type="entry name" value="AAT_like"/>
    <property type="match status" value="1"/>
</dbReference>
<accession>A0A1G9NWN6</accession>
<dbReference type="Proteomes" id="UP000214880">
    <property type="component" value="Unassembled WGS sequence"/>
</dbReference>
<comment type="catalytic activity">
    <reaction evidence="9">
        <text>L-histidinol phosphate + 2-oxoglutarate = 3-(imidazol-4-yl)-2-oxopropyl phosphate + L-glutamate</text>
        <dbReference type="Rhea" id="RHEA:23744"/>
        <dbReference type="ChEBI" id="CHEBI:16810"/>
        <dbReference type="ChEBI" id="CHEBI:29985"/>
        <dbReference type="ChEBI" id="CHEBI:57766"/>
        <dbReference type="ChEBI" id="CHEBI:57980"/>
        <dbReference type="EC" id="2.6.1.9"/>
    </reaction>
</comment>
<dbReference type="InterPro" id="IPR001917">
    <property type="entry name" value="Aminotrans_II_pyridoxalP_BS"/>
</dbReference>
<evidence type="ECO:0000256" key="3">
    <source>
        <dbReference type="ARBA" id="ARBA00011738"/>
    </source>
</evidence>
<dbReference type="PANTHER" id="PTHR42885">
    <property type="entry name" value="HISTIDINOL-PHOSPHATE AMINOTRANSFERASE-RELATED"/>
    <property type="match status" value="1"/>
</dbReference>
<evidence type="ECO:0000256" key="1">
    <source>
        <dbReference type="ARBA" id="ARBA00001933"/>
    </source>
</evidence>
<sequence>MADYRPGLNELPTYSVEEREWEIKIDANESSFNLPPLVQERLMNRLAGLAFNRYPDIGMKGLKEQIAGNFQLRSDNVLIGNGSSEILEKLFHAYGGGGRSIVFPAPSFSMYDIYAKLSESRAIPVQLESDYSLRPDKVLAAARDSAAKLIVLCTPNNPTGNAMEEQDIEYIVQQAGCPVVVDEAYIEFHGRSAVDLLNRYANVMIARTFSKAYGFASARIGYLIAAADIVAMLGKICMPYHVNALSLAGAEIIYQMRNEFAPYIQQTIGERRQLAAALEELPGVTVYSSVTNFLLVKFTQAGRVAAVLAEHGIGVRDFSSVPGLIDCLRISIGTPAQNDRVLKIITGCRERG</sequence>
<gene>
    <name evidence="9" type="primary">hisC</name>
    <name evidence="11" type="ORF">SAMN04488502_1011146</name>
</gene>
<feature type="domain" description="Aminotransferase class I/classII large" evidence="10">
    <location>
        <begin position="23"/>
        <end position="345"/>
    </location>
</feature>
<keyword evidence="8 9" id="KW-0368">Histidine biosynthesis</keyword>
<evidence type="ECO:0000256" key="8">
    <source>
        <dbReference type="ARBA" id="ARBA00023102"/>
    </source>
</evidence>
<evidence type="ECO:0000256" key="5">
    <source>
        <dbReference type="ARBA" id="ARBA00022605"/>
    </source>
</evidence>
<dbReference type="SUPFAM" id="SSF53383">
    <property type="entry name" value="PLP-dependent transferases"/>
    <property type="match status" value="1"/>
</dbReference>
<evidence type="ECO:0000256" key="4">
    <source>
        <dbReference type="ARBA" id="ARBA00022576"/>
    </source>
</evidence>
<dbReference type="NCBIfam" id="TIGR01141">
    <property type="entry name" value="hisC"/>
    <property type="match status" value="1"/>
</dbReference>
<dbReference type="GO" id="GO:0004400">
    <property type="term" value="F:histidinol-phosphate transaminase activity"/>
    <property type="evidence" value="ECO:0007669"/>
    <property type="project" value="UniProtKB-UniRule"/>
</dbReference>
<comment type="pathway">
    <text evidence="9">Amino-acid biosynthesis; L-histidine biosynthesis; L-histidine from 5-phospho-alpha-D-ribose 1-diphosphate: step 7/9.</text>
</comment>
<dbReference type="STRING" id="146817.SAMN04488502_1011146"/>
<organism evidence="11 12">
    <name type="scientific">Dendrosporobacter quercicolus</name>
    <dbReference type="NCBI Taxonomy" id="146817"/>
    <lineage>
        <taxon>Bacteria</taxon>
        <taxon>Bacillati</taxon>
        <taxon>Bacillota</taxon>
        <taxon>Negativicutes</taxon>
        <taxon>Selenomonadales</taxon>
        <taxon>Sporomusaceae</taxon>
        <taxon>Dendrosporobacter</taxon>
    </lineage>
</organism>
<dbReference type="InterPro" id="IPR005861">
    <property type="entry name" value="HisP_aminotrans"/>
</dbReference>
<keyword evidence="6 9" id="KW-0808">Transferase</keyword>
<dbReference type="Pfam" id="PF00155">
    <property type="entry name" value="Aminotran_1_2"/>
    <property type="match status" value="1"/>
</dbReference>
<evidence type="ECO:0000313" key="11">
    <source>
        <dbReference type="EMBL" id="SDL90790.1"/>
    </source>
</evidence>
<evidence type="ECO:0000259" key="10">
    <source>
        <dbReference type="Pfam" id="PF00155"/>
    </source>
</evidence>
<reference evidence="11 12" key="1">
    <citation type="submission" date="2016-10" db="EMBL/GenBank/DDBJ databases">
        <authorList>
            <person name="de Groot N.N."/>
        </authorList>
    </citation>
    <scope>NUCLEOTIDE SEQUENCE [LARGE SCALE GENOMIC DNA]</scope>
    <source>
        <strain evidence="11 12">DSM 1736</strain>
    </source>
</reference>
<dbReference type="EC" id="2.6.1.9" evidence="9"/>
<evidence type="ECO:0000313" key="12">
    <source>
        <dbReference type="Proteomes" id="UP000214880"/>
    </source>
</evidence>
<keyword evidence="12" id="KW-1185">Reference proteome</keyword>
<comment type="subunit">
    <text evidence="3 9">Homodimer.</text>
</comment>
<dbReference type="GO" id="GO:0030170">
    <property type="term" value="F:pyridoxal phosphate binding"/>
    <property type="evidence" value="ECO:0007669"/>
    <property type="project" value="InterPro"/>
</dbReference>
<dbReference type="InterPro" id="IPR004839">
    <property type="entry name" value="Aminotransferase_I/II_large"/>
</dbReference>
<name>A0A1G9NWN6_9FIRM</name>
<dbReference type="AlphaFoldDB" id="A0A1G9NWN6"/>
<feature type="modified residue" description="N6-(pyridoxal phosphate)lysine" evidence="9">
    <location>
        <position position="211"/>
    </location>
</feature>
<evidence type="ECO:0000256" key="6">
    <source>
        <dbReference type="ARBA" id="ARBA00022679"/>
    </source>
</evidence>
<dbReference type="Gene3D" id="3.90.1150.10">
    <property type="entry name" value="Aspartate Aminotransferase, domain 1"/>
    <property type="match status" value="1"/>
</dbReference>
<keyword evidence="7 9" id="KW-0663">Pyridoxal phosphate</keyword>
<protein>
    <recommendedName>
        <fullName evidence="9">Histidinol-phosphate aminotransferase</fullName>
        <ecNumber evidence="9">2.6.1.9</ecNumber>
    </recommendedName>
    <alternativeName>
        <fullName evidence="9">Imidazole acetol-phosphate transaminase</fullName>
    </alternativeName>
</protein>
<evidence type="ECO:0000256" key="2">
    <source>
        <dbReference type="ARBA" id="ARBA00007970"/>
    </source>
</evidence>
<dbReference type="InterPro" id="IPR015422">
    <property type="entry name" value="PyrdxlP-dep_Trfase_small"/>
</dbReference>
<evidence type="ECO:0000256" key="9">
    <source>
        <dbReference type="HAMAP-Rule" id="MF_01023"/>
    </source>
</evidence>
<keyword evidence="5 9" id="KW-0028">Amino-acid biosynthesis</keyword>
<dbReference type="RefSeq" id="WP_092069420.1">
    <property type="nucleotide sequence ID" value="NZ_FNHB01000001.1"/>
</dbReference>
<dbReference type="Gene3D" id="3.40.640.10">
    <property type="entry name" value="Type I PLP-dependent aspartate aminotransferase-like (Major domain)"/>
    <property type="match status" value="1"/>
</dbReference>
<keyword evidence="4 9" id="KW-0032">Aminotransferase</keyword>
<dbReference type="InterPro" id="IPR015424">
    <property type="entry name" value="PyrdxlP-dep_Trfase"/>
</dbReference>
<dbReference type="PROSITE" id="PS00599">
    <property type="entry name" value="AA_TRANSFER_CLASS_2"/>
    <property type="match status" value="1"/>
</dbReference>
<dbReference type="PANTHER" id="PTHR42885:SF2">
    <property type="entry name" value="HISTIDINOL-PHOSPHATE AMINOTRANSFERASE"/>
    <property type="match status" value="1"/>
</dbReference>
<comment type="cofactor">
    <cofactor evidence="1 9">
        <name>pyridoxal 5'-phosphate</name>
        <dbReference type="ChEBI" id="CHEBI:597326"/>
    </cofactor>
</comment>
<dbReference type="EMBL" id="FNHB01000001">
    <property type="protein sequence ID" value="SDL90790.1"/>
    <property type="molecule type" value="Genomic_DNA"/>
</dbReference>
<dbReference type="OrthoDB" id="9813612at2"/>
<dbReference type="HAMAP" id="MF_01023">
    <property type="entry name" value="HisC_aminotrans_2"/>
    <property type="match status" value="1"/>
</dbReference>
<dbReference type="UniPathway" id="UPA00031">
    <property type="reaction ID" value="UER00012"/>
</dbReference>
<evidence type="ECO:0000256" key="7">
    <source>
        <dbReference type="ARBA" id="ARBA00022898"/>
    </source>
</evidence>
<dbReference type="GO" id="GO:0000105">
    <property type="term" value="P:L-histidine biosynthetic process"/>
    <property type="evidence" value="ECO:0007669"/>
    <property type="project" value="UniProtKB-UniRule"/>
</dbReference>
<dbReference type="InterPro" id="IPR015421">
    <property type="entry name" value="PyrdxlP-dep_Trfase_major"/>
</dbReference>
<comment type="similarity">
    <text evidence="2 9">Belongs to the class-II pyridoxal-phosphate-dependent aminotransferase family. Histidinol-phosphate aminotransferase subfamily.</text>
</comment>
<proteinExistence type="inferred from homology"/>